<dbReference type="InterPro" id="IPR004294">
    <property type="entry name" value="Carotenoid_Oase"/>
</dbReference>
<dbReference type="GO" id="GO:0010436">
    <property type="term" value="F:carotenoid dioxygenase activity"/>
    <property type="evidence" value="ECO:0007669"/>
    <property type="project" value="TreeGrafter"/>
</dbReference>
<dbReference type="EMBL" id="CAEZUK010000219">
    <property type="protein sequence ID" value="CAB4608274.1"/>
    <property type="molecule type" value="Genomic_DNA"/>
</dbReference>
<evidence type="ECO:0000256" key="5">
    <source>
        <dbReference type="ARBA" id="ARBA00023004"/>
    </source>
</evidence>
<keyword evidence="5" id="KW-0408">Iron</keyword>
<dbReference type="AlphaFoldDB" id="A0A6J6HAL9"/>
<comment type="cofactor">
    <cofactor evidence="1">
        <name>Fe(2+)</name>
        <dbReference type="ChEBI" id="CHEBI:29033"/>
    </cofactor>
</comment>
<gene>
    <name evidence="6" type="ORF">UFOPK1820_01186</name>
</gene>
<organism evidence="6">
    <name type="scientific">freshwater metagenome</name>
    <dbReference type="NCBI Taxonomy" id="449393"/>
    <lineage>
        <taxon>unclassified sequences</taxon>
        <taxon>metagenomes</taxon>
        <taxon>ecological metagenomes</taxon>
    </lineage>
</organism>
<evidence type="ECO:0000256" key="4">
    <source>
        <dbReference type="ARBA" id="ARBA00023002"/>
    </source>
</evidence>
<protein>
    <submittedName>
        <fullName evidence="6">Unannotated protein</fullName>
    </submittedName>
</protein>
<evidence type="ECO:0000256" key="2">
    <source>
        <dbReference type="ARBA" id="ARBA00006787"/>
    </source>
</evidence>
<keyword evidence="4" id="KW-0560">Oxidoreductase</keyword>
<comment type="similarity">
    <text evidence="2">Belongs to the carotenoid oxygenase family.</text>
</comment>
<evidence type="ECO:0000256" key="3">
    <source>
        <dbReference type="ARBA" id="ARBA00022723"/>
    </source>
</evidence>
<reference evidence="6" key="1">
    <citation type="submission" date="2020-05" db="EMBL/GenBank/DDBJ databases">
        <authorList>
            <person name="Chiriac C."/>
            <person name="Salcher M."/>
            <person name="Ghai R."/>
            <person name="Kavagutti S V."/>
        </authorList>
    </citation>
    <scope>NUCLEOTIDE SEQUENCE</scope>
</reference>
<proteinExistence type="inferred from homology"/>
<evidence type="ECO:0000256" key="1">
    <source>
        <dbReference type="ARBA" id="ARBA00001954"/>
    </source>
</evidence>
<dbReference type="PANTHER" id="PTHR10543">
    <property type="entry name" value="BETA-CAROTENE DIOXYGENASE"/>
    <property type="match status" value="1"/>
</dbReference>
<dbReference type="PANTHER" id="PTHR10543:SF89">
    <property type="entry name" value="CAROTENOID 9,10(9',10')-CLEAVAGE DIOXYGENASE 1"/>
    <property type="match status" value="1"/>
</dbReference>
<dbReference type="Pfam" id="PF03055">
    <property type="entry name" value="RPE65"/>
    <property type="match status" value="1"/>
</dbReference>
<name>A0A6J6HAL9_9ZZZZ</name>
<evidence type="ECO:0000313" key="6">
    <source>
        <dbReference type="EMBL" id="CAB4608274.1"/>
    </source>
</evidence>
<sequence>MPRMGTDKDVRWFNVDPCYVFHPLNAYVDGDEVICDVGRHASMWRGSMDSFEPCYMHRWAFNMKTGAVRETQMDDWAHAFPRVDDRVVGLKHRYGWVAGSRPGGSGAMGEPGVVARYDMTDGSKTMHDFGAHSHPGEFVFVKDSDSAAEDEGWAMGFVYDDANDSTDLVILDGTDLSKPAVARVHLPQRVPFGFHGSWIDDSTM</sequence>
<keyword evidence="3" id="KW-0479">Metal-binding</keyword>
<accession>A0A6J6HAL9</accession>
<dbReference type="GO" id="GO:0046872">
    <property type="term" value="F:metal ion binding"/>
    <property type="evidence" value="ECO:0007669"/>
    <property type="project" value="UniProtKB-KW"/>
</dbReference>
<dbReference type="GO" id="GO:0016121">
    <property type="term" value="P:carotene catabolic process"/>
    <property type="evidence" value="ECO:0007669"/>
    <property type="project" value="TreeGrafter"/>
</dbReference>